<comment type="caution">
    <text evidence="2">The sequence shown here is derived from an EMBL/GenBank/DDBJ whole genome shotgun (WGS) entry which is preliminary data.</text>
</comment>
<protein>
    <submittedName>
        <fullName evidence="2">Uncharacterized protein</fullName>
    </submittedName>
</protein>
<evidence type="ECO:0000313" key="3">
    <source>
        <dbReference type="Proteomes" id="UP001391051"/>
    </source>
</evidence>
<dbReference type="Proteomes" id="UP001391051">
    <property type="component" value="Unassembled WGS sequence"/>
</dbReference>
<dbReference type="GeneID" id="92083414"/>
<name>A0ABR1PS47_9PEZI</name>
<dbReference type="RefSeq" id="XP_066692590.1">
    <property type="nucleotide sequence ID" value="XM_066850352.1"/>
</dbReference>
<evidence type="ECO:0000313" key="2">
    <source>
        <dbReference type="EMBL" id="KAK7937262.1"/>
    </source>
</evidence>
<evidence type="ECO:0000256" key="1">
    <source>
        <dbReference type="SAM" id="MobiDB-lite"/>
    </source>
</evidence>
<accession>A0ABR1PS47</accession>
<organism evidence="2 3">
    <name type="scientific">Apiospora aurea</name>
    <dbReference type="NCBI Taxonomy" id="335848"/>
    <lineage>
        <taxon>Eukaryota</taxon>
        <taxon>Fungi</taxon>
        <taxon>Dikarya</taxon>
        <taxon>Ascomycota</taxon>
        <taxon>Pezizomycotina</taxon>
        <taxon>Sordariomycetes</taxon>
        <taxon>Xylariomycetidae</taxon>
        <taxon>Amphisphaeriales</taxon>
        <taxon>Apiosporaceae</taxon>
        <taxon>Apiospora</taxon>
    </lineage>
</organism>
<keyword evidence="3" id="KW-1185">Reference proteome</keyword>
<reference evidence="2 3" key="1">
    <citation type="submission" date="2023-01" db="EMBL/GenBank/DDBJ databases">
        <title>Analysis of 21 Apiospora genomes using comparative genomics revels a genus with tremendous synthesis potential of carbohydrate active enzymes and secondary metabolites.</title>
        <authorList>
            <person name="Sorensen T."/>
        </authorList>
    </citation>
    <scope>NUCLEOTIDE SEQUENCE [LARGE SCALE GENOMIC DNA]</scope>
    <source>
        <strain evidence="2 3">CBS 24483</strain>
    </source>
</reference>
<gene>
    <name evidence="2" type="ORF">PG986_014130</name>
</gene>
<feature type="region of interest" description="Disordered" evidence="1">
    <location>
        <begin position="1"/>
        <end position="34"/>
    </location>
</feature>
<proteinExistence type="predicted"/>
<sequence>MDNQYYDPDSAIPRNSPFLQAIPNFDPSHEERDTSEALEIDHYDLNTPWKTELRVTGNPTPFDTSAGPLGHPLDSLLFRNAQPDFRESFFCPPPQVNPPGQPLDESQLVIANHETEYGATDRTGSQLTGLKNEVGPLIDLKSLAASALGVVQLEEQPEQQPTRQLSDVAMIACPDTGAASNVITFEMAKSLALPIANDENSA</sequence>
<dbReference type="EMBL" id="JAQQWE010000010">
    <property type="protein sequence ID" value="KAK7937262.1"/>
    <property type="molecule type" value="Genomic_DNA"/>
</dbReference>